<dbReference type="STRING" id="525903.Taci_1558"/>
<dbReference type="OrthoDB" id="9799580at2"/>
<evidence type="ECO:0000313" key="2">
    <source>
        <dbReference type="Proteomes" id="UP000002030"/>
    </source>
</evidence>
<dbReference type="KEGG" id="tai:Taci_1558"/>
<dbReference type="AlphaFoldDB" id="D1B6Y8"/>
<protein>
    <submittedName>
        <fullName evidence="1">Glycerol-3-phosphate responsive antiterminator, GlpP</fullName>
    </submittedName>
</protein>
<dbReference type="Gene3D" id="3.20.20.70">
    <property type="entry name" value="Aldolase class I"/>
    <property type="match status" value="1"/>
</dbReference>
<dbReference type="EMBL" id="CP001818">
    <property type="protein sequence ID" value="ACZ19779.1"/>
    <property type="molecule type" value="Genomic_DNA"/>
</dbReference>
<gene>
    <name evidence="1" type="ordered locus">Taci_1558</name>
</gene>
<sequence>MDKVRLLKDRLSSRPVICAVRSEEALRRVLSFEEPRCVFVLGSTLQDLFKTVSSLTARGHMPFVHVDLVEGLKADQSGIRYMVDNARPFGVISTHKGVIDAAKAMGLVTVLRVFLLDSDAVRKGKSLVSSLKPDFLEVLPGVAVMGVEKGRLLELGGSLIAGGLVETREQVRAILDKGVLGVSTSRVDLW</sequence>
<dbReference type="Proteomes" id="UP000002030">
    <property type="component" value="Chromosome"/>
</dbReference>
<dbReference type="GO" id="GO:0006071">
    <property type="term" value="P:glycerol metabolic process"/>
    <property type="evidence" value="ECO:0007669"/>
    <property type="project" value="InterPro"/>
</dbReference>
<reference evidence="1 2" key="1">
    <citation type="journal article" date="2009" name="Stand. Genomic Sci.">
        <title>Complete genome sequence of Thermanaerovibrio acidaminovorans type strain (Su883).</title>
        <authorList>
            <person name="Chovatia M."/>
            <person name="Sikorski J."/>
            <person name="Schroder M."/>
            <person name="Lapidus A."/>
            <person name="Nolan M."/>
            <person name="Tice H."/>
            <person name="Glavina Del Rio T."/>
            <person name="Copeland A."/>
            <person name="Cheng J.F."/>
            <person name="Lucas S."/>
            <person name="Chen F."/>
            <person name="Bruce D."/>
            <person name="Goodwin L."/>
            <person name="Pitluck S."/>
            <person name="Ivanova N."/>
            <person name="Mavromatis K."/>
            <person name="Ovchinnikova G."/>
            <person name="Pati A."/>
            <person name="Chen A."/>
            <person name="Palaniappan K."/>
            <person name="Land M."/>
            <person name="Hauser L."/>
            <person name="Chang Y.J."/>
            <person name="Jeffries C.D."/>
            <person name="Chain P."/>
            <person name="Saunders E."/>
            <person name="Detter J.C."/>
            <person name="Brettin T."/>
            <person name="Rohde M."/>
            <person name="Goker M."/>
            <person name="Spring S."/>
            <person name="Bristow J."/>
            <person name="Markowitz V."/>
            <person name="Hugenholtz P."/>
            <person name="Kyrpides N.C."/>
            <person name="Klenk H.P."/>
            <person name="Eisen J.A."/>
        </authorList>
    </citation>
    <scope>NUCLEOTIDE SEQUENCE [LARGE SCALE GENOMIC DNA]</scope>
    <source>
        <strain evidence="2">ATCC 49978 / DSM 6589 / Su883</strain>
    </source>
</reference>
<dbReference type="PATRIC" id="fig|525903.6.peg.1554"/>
<proteinExistence type="predicted"/>
<dbReference type="PANTHER" id="PTHR35787:SF1">
    <property type="entry name" value="GLYCEROL UPTAKE OPERON ANTITERMINATOR REGULATORY PROTEIN"/>
    <property type="match status" value="1"/>
</dbReference>
<name>D1B6Y8_THEAS</name>
<dbReference type="PIRSF" id="PIRSF016897">
    <property type="entry name" value="GlpP"/>
    <property type="match status" value="1"/>
</dbReference>
<dbReference type="SUPFAM" id="SSF110391">
    <property type="entry name" value="GlpP-like"/>
    <property type="match status" value="1"/>
</dbReference>
<accession>D1B6Y8</accession>
<dbReference type="EnsemblBacteria" id="ACZ19779">
    <property type="protein sequence ID" value="ACZ19779"/>
    <property type="gene ID" value="Taci_1558"/>
</dbReference>
<dbReference type="GO" id="GO:0006355">
    <property type="term" value="P:regulation of DNA-templated transcription"/>
    <property type="evidence" value="ECO:0007669"/>
    <property type="project" value="InterPro"/>
</dbReference>
<dbReference type="InterPro" id="IPR013785">
    <property type="entry name" value="Aldolase_TIM"/>
</dbReference>
<dbReference type="HOGENOM" id="CLU_111516_2_0_0"/>
<dbReference type="RefSeq" id="WP_012870288.1">
    <property type="nucleotide sequence ID" value="NC_013522.1"/>
</dbReference>
<dbReference type="PANTHER" id="PTHR35787">
    <property type="entry name" value="GLYCEROL UPTAKE OPERON ANTITERMINATOR REGULATORY PROTEIN"/>
    <property type="match status" value="1"/>
</dbReference>
<dbReference type="InterPro" id="IPR006699">
    <property type="entry name" value="GlpP"/>
</dbReference>
<organism evidence="1 2">
    <name type="scientific">Thermanaerovibrio acidaminovorans (strain ATCC 49978 / DSM 6589 / Su883)</name>
    <name type="common">Selenomonas acidaminovorans</name>
    <dbReference type="NCBI Taxonomy" id="525903"/>
    <lineage>
        <taxon>Bacteria</taxon>
        <taxon>Thermotogati</taxon>
        <taxon>Synergistota</taxon>
        <taxon>Synergistia</taxon>
        <taxon>Synergistales</taxon>
        <taxon>Synergistaceae</taxon>
        <taxon>Thermanaerovibrio</taxon>
    </lineage>
</organism>
<keyword evidence="2" id="KW-1185">Reference proteome</keyword>
<dbReference type="Pfam" id="PF04309">
    <property type="entry name" value="G3P_antiterm"/>
    <property type="match status" value="1"/>
</dbReference>
<evidence type="ECO:0000313" key="1">
    <source>
        <dbReference type="EMBL" id="ACZ19779.1"/>
    </source>
</evidence>
<dbReference type="eggNOG" id="COG1954">
    <property type="taxonomic scope" value="Bacteria"/>
</dbReference>